<dbReference type="PANTHER" id="PTHR32196:SF21">
    <property type="entry name" value="ABC TRANSPORTER PERMEASE PROTEIN YPHD-RELATED"/>
    <property type="match status" value="1"/>
</dbReference>
<dbReference type="InterPro" id="IPR001851">
    <property type="entry name" value="ABC_transp_permease"/>
</dbReference>
<evidence type="ECO:0000313" key="10">
    <source>
        <dbReference type="Proteomes" id="UP000585681"/>
    </source>
</evidence>
<feature type="transmembrane region" description="Helical" evidence="8">
    <location>
        <begin position="96"/>
        <end position="116"/>
    </location>
</feature>
<feature type="transmembrane region" description="Helical" evidence="8">
    <location>
        <begin position="47"/>
        <end position="64"/>
    </location>
</feature>
<comment type="subcellular location">
    <subcellularLocation>
        <location evidence="1">Cell membrane</location>
        <topology evidence="1">Multi-pass membrane protein</topology>
    </subcellularLocation>
</comment>
<dbReference type="GO" id="GO:0022857">
    <property type="term" value="F:transmembrane transporter activity"/>
    <property type="evidence" value="ECO:0007669"/>
    <property type="project" value="InterPro"/>
</dbReference>
<evidence type="ECO:0000256" key="5">
    <source>
        <dbReference type="ARBA" id="ARBA00022692"/>
    </source>
</evidence>
<keyword evidence="5 8" id="KW-0812">Transmembrane</keyword>
<dbReference type="Pfam" id="PF02653">
    <property type="entry name" value="BPD_transp_2"/>
    <property type="match status" value="1"/>
</dbReference>
<feature type="transmembrane region" description="Helical" evidence="8">
    <location>
        <begin position="123"/>
        <end position="146"/>
    </location>
</feature>
<keyword evidence="2" id="KW-0813">Transport</keyword>
<feature type="transmembrane region" description="Helical" evidence="8">
    <location>
        <begin position="299"/>
        <end position="318"/>
    </location>
</feature>
<dbReference type="AlphaFoldDB" id="A0A840CFA1"/>
<organism evidence="9 10">
    <name type="scientific">Actibacterium naphthalenivorans</name>
    <dbReference type="NCBI Taxonomy" id="1614693"/>
    <lineage>
        <taxon>Bacteria</taxon>
        <taxon>Pseudomonadati</taxon>
        <taxon>Pseudomonadota</taxon>
        <taxon>Alphaproteobacteria</taxon>
        <taxon>Rhodobacterales</taxon>
        <taxon>Roseobacteraceae</taxon>
        <taxon>Actibacterium</taxon>
    </lineage>
</organism>
<evidence type="ECO:0000256" key="8">
    <source>
        <dbReference type="SAM" id="Phobius"/>
    </source>
</evidence>
<feature type="transmembrane region" description="Helical" evidence="8">
    <location>
        <begin position="71"/>
        <end position="90"/>
    </location>
</feature>
<comment type="caution">
    <text evidence="9">The sequence shown here is derived from an EMBL/GenBank/DDBJ whole genome shotgun (WGS) entry which is preliminary data.</text>
</comment>
<keyword evidence="4" id="KW-0997">Cell inner membrane</keyword>
<keyword evidence="10" id="KW-1185">Reference proteome</keyword>
<dbReference type="Proteomes" id="UP000585681">
    <property type="component" value="Unassembled WGS sequence"/>
</dbReference>
<feature type="transmembrane region" description="Helical" evidence="8">
    <location>
        <begin position="248"/>
        <end position="269"/>
    </location>
</feature>
<evidence type="ECO:0000256" key="4">
    <source>
        <dbReference type="ARBA" id="ARBA00022519"/>
    </source>
</evidence>
<gene>
    <name evidence="9" type="ORF">GGR17_003820</name>
</gene>
<keyword evidence="3" id="KW-1003">Cell membrane</keyword>
<feature type="transmembrane region" description="Helical" evidence="8">
    <location>
        <begin position="210"/>
        <end position="236"/>
    </location>
</feature>
<dbReference type="PANTHER" id="PTHR32196">
    <property type="entry name" value="ABC TRANSPORTER PERMEASE PROTEIN YPHD-RELATED-RELATED"/>
    <property type="match status" value="1"/>
</dbReference>
<name>A0A840CFA1_9RHOB</name>
<sequence>MRVLHDVFLANGILPFVLVAAIIFMGIAEPRFLSYDNLFNLGRHSTYLIIISVGQMLALLVRGIDMSVGSTVALVSVTTALAITGTAQAIPDAPPGLAIVAGVAAGMLTGAVVGLINGIGIAVLSVSPFIMTVGMMSIATGVALTLSGGMPVYGMPREFGQIFSNASLHGLPVPVLYCIAVLILGYYMLNWTVLGRRIYSLGGNLNATRLAGVNTTFFMVLTYVLCSVIVAFGAILLTARVNTGEATLGTTLLMESITACVIGGVSFFGGIGRISNVFLGAIFVTILTNGMNLLRIESYVQQIVLGVFLIAAVVVDQIRVRMLRQERIETG</sequence>
<protein>
    <submittedName>
        <fullName evidence="9">Ribose transport system permease protein</fullName>
    </submittedName>
</protein>
<feature type="transmembrane region" description="Helical" evidence="8">
    <location>
        <begin position="7"/>
        <end position="27"/>
    </location>
</feature>
<evidence type="ECO:0000256" key="2">
    <source>
        <dbReference type="ARBA" id="ARBA00022448"/>
    </source>
</evidence>
<feature type="transmembrane region" description="Helical" evidence="8">
    <location>
        <begin position="276"/>
        <end position="293"/>
    </location>
</feature>
<proteinExistence type="predicted"/>
<dbReference type="RefSeq" id="WP_054539461.1">
    <property type="nucleotide sequence ID" value="NZ_JACIEQ010000016.1"/>
</dbReference>
<accession>A0A840CFA1</accession>
<evidence type="ECO:0000256" key="7">
    <source>
        <dbReference type="ARBA" id="ARBA00023136"/>
    </source>
</evidence>
<dbReference type="EMBL" id="JACIEQ010000016">
    <property type="protein sequence ID" value="MBB4023980.1"/>
    <property type="molecule type" value="Genomic_DNA"/>
</dbReference>
<evidence type="ECO:0000313" key="9">
    <source>
        <dbReference type="EMBL" id="MBB4023980.1"/>
    </source>
</evidence>
<reference evidence="9" key="1">
    <citation type="submission" date="2020-08" db="EMBL/GenBank/DDBJ databases">
        <title>Genomic Encyclopedia of Type Strains, Phase IV (KMG-IV): sequencing the most valuable type-strain genomes for metagenomic binning, comparative biology and taxonomic classification.</title>
        <authorList>
            <person name="Goeker M."/>
        </authorList>
    </citation>
    <scope>NUCLEOTIDE SEQUENCE [LARGE SCALE GENOMIC DNA]</scope>
    <source>
        <strain evidence="9">DSM 105040</strain>
    </source>
</reference>
<feature type="transmembrane region" description="Helical" evidence="8">
    <location>
        <begin position="166"/>
        <end position="189"/>
    </location>
</feature>
<evidence type="ECO:0000256" key="6">
    <source>
        <dbReference type="ARBA" id="ARBA00022989"/>
    </source>
</evidence>
<keyword evidence="6 8" id="KW-1133">Transmembrane helix</keyword>
<dbReference type="GO" id="GO:0005886">
    <property type="term" value="C:plasma membrane"/>
    <property type="evidence" value="ECO:0007669"/>
    <property type="project" value="UniProtKB-SubCell"/>
</dbReference>
<evidence type="ECO:0000256" key="3">
    <source>
        <dbReference type="ARBA" id="ARBA00022475"/>
    </source>
</evidence>
<keyword evidence="7 8" id="KW-0472">Membrane</keyword>
<dbReference type="CDD" id="cd06579">
    <property type="entry name" value="TM_PBP1_transp_AraH_like"/>
    <property type="match status" value="1"/>
</dbReference>
<evidence type="ECO:0000256" key="1">
    <source>
        <dbReference type="ARBA" id="ARBA00004651"/>
    </source>
</evidence>